<proteinExistence type="predicted"/>
<feature type="non-terminal residue" evidence="1">
    <location>
        <position position="174"/>
    </location>
</feature>
<name>A0A382EC75_9ZZZZ</name>
<gene>
    <name evidence="1" type="ORF">METZ01_LOCUS200959</name>
</gene>
<sequence>MPRCVLAFLVVMVLPTRTSAQVFTYQEGQDLSPAFEGWEENPDGSYNLVFGYINRNWLEELDLPIGPENFFSPGAQDRGQPTRFFPRRNRFTFKVRVPPNFGDQELVWTVSTEGTTERAYGSLRTDYKLDYMVIASETGALGIGVSSAESRANTPPTLTLVGDPVRRVAVGQPV</sequence>
<evidence type="ECO:0000313" key="1">
    <source>
        <dbReference type="EMBL" id="SVB48105.1"/>
    </source>
</evidence>
<reference evidence="1" key="1">
    <citation type="submission" date="2018-05" db="EMBL/GenBank/DDBJ databases">
        <authorList>
            <person name="Lanie J.A."/>
            <person name="Ng W.-L."/>
            <person name="Kazmierczak K.M."/>
            <person name="Andrzejewski T.M."/>
            <person name="Davidsen T.M."/>
            <person name="Wayne K.J."/>
            <person name="Tettelin H."/>
            <person name="Glass J.I."/>
            <person name="Rusch D."/>
            <person name="Podicherti R."/>
            <person name="Tsui H.-C.T."/>
            <person name="Winkler M.E."/>
        </authorList>
    </citation>
    <scope>NUCLEOTIDE SEQUENCE</scope>
</reference>
<protein>
    <submittedName>
        <fullName evidence="1">Uncharacterized protein</fullName>
    </submittedName>
</protein>
<dbReference type="AlphaFoldDB" id="A0A382EC75"/>
<accession>A0A382EC75</accession>
<organism evidence="1">
    <name type="scientific">marine metagenome</name>
    <dbReference type="NCBI Taxonomy" id="408172"/>
    <lineage>
        <taxon>unclassified sequences</taxon>
        <taxon>metagenomes</taxon>
        <taxon>ecological metagenomes</taxon>
    </lineage>
</organism>
<dbReference type="EMBL" id="UINC01043698">
    <property type="protein sequence ID" value="SVB48105.1"/>
    <property type="molecule type" value="Genomic_DNA"/>
</dbReference>